<dbReference type="PANTHER" id="PTHR43798:SF33">
    <property type="entry name" value="HYDROLASE, PUTATIVE (AFU_ORTHOLOGUE AFUA_2G14860)-RELATED"/>
    <property type="match status" value="1"/>
</dbReference>
<keyword evidence="2 4" id="KW-0378">Hydrolase</keyword>
<accession>A0A6N8HV48</accession>
<dbReference type="AlphaFoldDB" id="A0A6N8HV48"/>
<keyword evidence="4" id="KW-0645">Protease</keyword>
<evidence type="ECO:0000313" key="4">
    <source>
        <dbReference type="EMBL" id="MVB09661.1"/>
    </source>
</evidence>
<evidence type="ECO:0000256" key="1">
    <source>
        <dbReference type="ARBA" id="ARBA00010088"/>
    </source>
</evidence>
<evidence type="ECO:0000259" key="3">
    <source>
        <dbReference type="Pfam" id="PF00561"/>
    </source>
</evidence>
<dbReference type="SUPFAM" id="SSF53474">
    <property type="entry name" value="alpha/beta-Hydrolases"/>
    <property type="match status" value="1"/>
</dbReference>
<comment type="caution">
    <text evidence="4">The sequence shown here is derived from an EMBL/GenBank/DDBJ whole genome shotgun (WGS) entry which is preliminary data.</text>
</comment>
<organism evidence="4 5">
    <name type="scientific">Caproicibacter fermentans</name>
    <dbReference type="NCBI Taxonomy" id="2576756"/>
    <lineage>
        <taxon>Bacteria</taxon>
        <taxon>Bacillati</taxon>
        <taxon>Bacillota</taxon>
        <taxon>Clostridia</taxon>
        <taxon>Eubacteriales</taxon>
        <taxon>Acutalibacteraceae</taxon>
        <taxon>Caproicibacter</taxon>
    </lineage>
</organism>
<dbReference type="InterPro" id="IPR029058">
    <property type="entry name" value="AB_hydrolase_fold"/>
</dbReference>
<dbReference type="InterPro" id="IPR002410">
    <property type="entry name" value="Peptidase_S33"/>
</dbReference>
<dbReference type="PRINTS" id="PR00793">
    <property type="entry name" value="PROAMNOPTASE"/>
</dbReference>
<name>A0A6N8HV48_9FIRM</name>
<dbReference type="GO" id="GO:0016020">
    <property type="term" value="C:membrane"/>
    <property type="evidence" value="ECO:0007669"/>
    <property type="project" value="TreeGrafter"/>
</dbReference>
<dbReference type="InterPro" id="IPR000073">
    <property type="entry name" value="AB_hydrolase_1"/>
</dbReference>
<evidence type="ECO:0000256" key="2">
    <source>
        <dbReference type="ARBA" id="ARBA00022801"/>
    </source>
</evidence>
<dbReference type="EMBL" id="VWXL01000011">
    <property type="protein sequence ID" value="MVB09661.1"/>
    <property type="molecule type" value="Genomic_DNA"/>
</dbReference>
<dbReference type="GO" id="GO:0006508">
    <property type="term" value="P:proteolysis"/>
    <property type="evidence" value="ECO:0007669"/>
    <property type="project" value="InterPro"/>
</dbReference>
<keyword evidence="4" id="KW-0031">Aminopeptidase</keyword>
<comment type="similarity">
    <text evidence="1">Belongs to the peptidase S33 family.</text>
</comment>
<protein>
    <submittedName>
        <fullName evidence="4">Proline iminopeptidase</fullName>
        <ecNumber evidence="4">3.4.11.5</ecNumber>
    </submittedName>
</protein>
<dbReference type="Proteomes" id="UP000469440">
    <property type="component" value="Unassembled WGS sequence"/>
</dbReference>
<sequence length="348" mass="39334">MSIFRAYTPAFQDAKGNLLKNSIAEMRMVPIGNTKQSVIIWGEDRNNPVLLLIHGGPGSAETPLFRHYNAALEKSFVVVYWDQRACGKSYTKRDAFSPLRVQMFVQDLCDLAVYLKDDLGKEKIYLLVHSWGTLLGILAAAQHPELFYAYIGTGQVSSMPESELESYRFALRAAREKKNAKATRELEAIGEPHNGTYARGIAGIRIQRKWLNYFGGAIYGSKSMSKFILKFFTSPEYSLTDVVRFFKSLNAPARNKLSQGEFLQTDLFDTIREINVPVYFFLGRHDYQVASVVAEKLFHAIKAPKKELVWFEESAHSACFEEPEKFNNLMVDMVLASTAPSDLHETTG</sequence>
<dbReference type="PANTHER" id="PTHR43798">
    <property type="entry name" value="MONOACYLGLYCEROL LIPASE"/>
    <property type="match status" value="1"/>
</dbReference>
<dbReference type="InterPro" id="IPR050266">
    <property type="entry name" value="AB_hydrolase_sf"/>
</dbReference>
<dbReference type="EC" id="3.4.11.5" evidence="4"/>
<dbReference type="GO" id="GO:0004177">
    <property type="term" value="F:aminopeptidase activity"/>
    <property type="evidence" value="ECO:0007669"/>
    <property type="project" value="UniProtKB-KW"/>
</dbReference>
<feature type="domain" description="AB hydrolase-1" evidence="3">
    <location>
        <begin position="48"/>
        <end position="323"/>
    </location>
</feature>
<keyword evidence="5" id="KW-1185">Reference proteome</keyword>
<dbReference type="OrthoDB" id="53505at2"/>
<dbReference type="RefSeq" id="WP_156989619.1">
    <property type="nucleotide sequence ID" value="NZ_VWXL01000011.1"/>
</dbReference>
<proteinExistence type="inferred from homology"/>
<gene>
    <name evidence="4" type="primary">pepIP</name>
    <name evidence="4" type="ORF">CAFE_03230</name>
</gene>
<reference evidence="4 5" key="1">
    <citation type="submission" date="2019-09" db="EMBL/GenBank/DDBJ databases">
        <title>Genome sequence of Clostridium sp. EA1.</title>
        <authorList>
            <person name="Poehlein A."/>
            <person name="Bengelsdorf F.R."/>
            <person name="Daniel R."/>
        </authorList>
    </citation>
    <scope>NUCLEOTIDE SEQUENCE [LARGE SCALE GENOMIC DNA]</scope>
    <source>
        <strain evidence="4 5">EA1</strain>
    </source>
</reference>
<dbReference type="Pfam" id="PF00561">
    <property type="entry name" value="Abhydrolase_1"/>
    <property type="match status" value="1"/>
</dbReference>
<dbReference type="Gene3D" id="3.40.50.1820">
    <property type="entry name" value="alpha/beta hydrolase"/>
    <property type="match status" value="1"/>
</dbReference>
<evidence type="ECO:0000313" key="5">
    <source>
        <dbReference type="Proteomes" id="UP000469440"/>
    </source>
</evidence>